<keyword evidence="2" id="KW-0012">Acyltransferase</keyword>
<dbReference type="Proteomes" id="UP001422074">
    <property type="component" value="Unassembled WGS sequence"/>
</dbReference>
<evidence type="ECO:0000313" key="3">
    <source>
        <dbReference type="Proteomes" id="UP001422074"/>
    </source>
</evidence>
<protein>
    <submittedName>
        <fullName evidence="2">GNAT family N-acetyltransferase</fullName>
        <ecNumber evidence="2">2.3.1.-</ecNumber>
    </submittedName>
</protein>
<dbReference type="GO" id="GO:0016746">
    <property type="term" value="F:acyltransferase activity"/>
    <property type="evidence" value="ECO:0007669"/>
    <property type="project" value="UniProtKB-KW"/>
</dbReference>
<keyword evidence="2" id="KW-0808">Transferase</keyword>
<name>A0ABU9WYL5_9MICC</name>
<proteinExistence type="predicted"/>
<dbReference type="EC" id="2.3.1.-" evidence="2"/>
<dbReference type="Pfam" id="PF00583">
    <property type="entry name" value="Acetyltransf_1"/>
    <property type="match status" value="1"/>
</dbReference>
<dbReference type="InterPro" id="IPR016181">
    <property type="entry name" value="Acyl_CoA_acyltransferase"/>
</dbReference>
<organism evidence="2 3">
    <name type="scientific">Sinomonas halotolerans</name>
    <dbReference type="NCBI Taxonomy" id="1644133"/>
    <lineage>
        <taxon>Bacteria</taxon>
        <taxon>Bacillati</taxon>
        <taxon>Actinomycetota</taxon>
        <taxon>Actinomycetes</taxon>
        <taxon>Micrococcales</taxon>
        <taxon>Micrococcaceae</taxon>
        <taxon>Sinomonas</taxon>
    </lineage>
</organism>
<comment type="caution">
    <text evidence="2">The sequence shown here is derived from an EMBL/GenBank/DDBJ whole genome shotgun (WGS) entry which is preliminary data.</text>
</comment>
<evidence type="ECO:0000313" key="2">
    <source>
        <dbReference type="EMBL" id="MEN2744161.1"/>
    </source>
</evidence>
<dbReference type="PROSITE" id="PS51186">
    <property type="entry name" value="GNAT"/>
    <property type="match status" value="1"/>
</dbReference>
<dbReference type="RefSeq" id="WP_345884008.1">
    <property type="nucleotide sequence ID" value="NZ_JBDFRB010000004.1"/>
</dbReference>
<dbReference type="EMBL" id="JBDFRB010000004">
    <property type="protein sequence ID" value="MEN2744161.1"/>
    <property type="molecule type" value="Genomic_DNA"/>
</dbReference>
<dbReference type="Gene3D" id="3.40.630.30">
    <property type="match status" value="1"/>
</dbReference>
<feature type="domain" description="N-acetyltransferase" evidence="1">
    <location>
        <begin position="105"/>
        <end position="242"/>
    </location>
</feature>
<accession>A0ABU9WYL5</accession>
<evidence type="ECO:0000259" key="1">
    <source>
        <dbReference type="PROSITE" id="PS51186"/>
    </source>
</evidence>
<dbReference type="SUPFAM" id="SSF55729">
    <property type="entry name" value="Acyl-CoA N-acyltransferases (Nat)"/>
    <property type="match status" value="1"/>
</dbReference>
<sequence length="242" mass="24979">MAAGDAEGTFHEGSRGIVRLAWARRLGLPDLSFSDDGGRLLGCDDDAGRLVAVELFGQLALCGPTAMVEAGAELDDDSLLGGGALLRLAGPGAHGLETGVLGFADHLPLDQPESEPEVSRAGPEAVELEMQCPPDDVSSAGLARRDQRFTLMVDGRAAACAAYAEREGLLADLGVLTAPALRRRGLGRLIASIAAHEALAEGLIVQVEAHTHDAAALALADSLGIVPSGRFAEVRLPRPGAR</sequence>
<keyword evidence="3" id="KW-1185">Reference proteome</keyword>
<reference evidence="2 3" key="1">
    <citation type="submission" date="2024-05" db="EMBL/GenBank/DDBJ databases">
        <title>Sinomonas sp. nov., isolated from a waste landfill.</title>
        <authorList>
            <person name="Zhao Y."/>
        </authorList>
    </citation>
    <scope>NUCLEOTIDE SEQUENCE [LARGE SCALE GENOMIC DNA]</scope>
    <source>
        <strain evidence="2 3">CCTCC AB2014300</strain>
    </source>
</reference>
<gene>
    <name evidence="2" type="ORF">ABCQ75_06365</name>
</gene>
<dbReference type="InterPro" id="IPR000182">
    <property type="entry name" value="GNAT_dom"/>
</dbReference>